<sequence length="1189" mass="131897">MKFSKKYIAAGSAVIVSLSLCAYALNQHRSQENKDNNRVSYVDGSQSSQKTENLTPDQVSQKEGIQAEQIVIKITDQGYVTSHGDHYHYYNGKVPYDAIFSEELLMKDANYQLKDADIVNEVKGGYIIKVDGKYYVYLKDVAHADNVRTKDEINRQKQEHVKDNEKVSSDVAVARSQGRYTTDDGYVFNPADIIEDTGDAYIVPHGGHYHYIPKSDLSASELAAAKAHLAGKNTQPSQLSYSSAVSDNNTQSVAQGSTSKPESKVENLQSLLKELYDSPSDKRYSESDGLVFDPAKIISRTPNGVAIPHGDHYHFIPYSKLSPLEEKIARMVPIGGTGSTVSTNEKPHEVASSLGNIPSNPSILNNASSTLNKEISSTSDGYIFNPKDIVEETATAYIVRHGDHFHYIPKSNQIGQPTLPNNGLTTPSPSLPINPGTSHEEHEEDGHGFDANRIIAEDDSGFIMSHGDHNHYFFKKDLTADQIKSAQDHLKGANTATPNPAHDDDHDEDHHGHHHDEDHDHGFDANRVISEDEQGFVMSHGDHNHYFFKKDLTAEQIKAAQDHLKTHHDAEPVKPLAKTVESFSRDASDEEKIAYISKTYGVPLEAIRISNGFFVFGNPDQAYDPTHIHPYAVRKEHVRLPLQTGNPELDFLNELYTTALRDGVSPYSLQVENGSFVIPHGDHNHYIKVQTKGYEVALKNKIPALQSNYQPGAFDEKAVLEKVDQLLADSRSIYKDKPIEQRQIELALGQFTENMKKLATNSTAGYLATLDLFDKQYIHIDESVKPTETSALDKKYQALIDKINTLDTDSYGLPKKDLLVRLQEAKLAKDEAGLAAVESQLQALQDFNDRTGVTTVEYIKYFYEHVNDGRLNDELRNKVAQLTWTLYQSQSFLKAAELNRLFPSIYQAKQEVEEALKAQPTAAKSSQTVLDTEKVDNQSAKTAIYGFLKELYGDFMPEEHVNHVSKEQVESLLSKATQLLEQIQEEGIRQSLAEEVENLKAATNKADADLDEVNSQVKDVLTRIASALQQEKENAEQDPQTLVLYQKLYDILMSLHSYLENNKGSDADFDKVDALLDQLSAKSKDKSALLELTKAILVLNQEIKSKSSASEEATPATKAESNADSTSAENQPNASTATEAPVASESNSDTANDENKPNNATDSKPAESTSEKETTESTTSTGNQEKPAQ</sequence>
<dbReference type="AlphaFoldDB" id="S7Z8G3"/>
<dbReference type="InterPro" id="IPR023832">
    <property type="entry name" value="His_triad_protein"/>
</dbReference>
<proteinExistence type="predicted"/>
<protein>
    <submittedName>
        <fullName evidence="4">HIT family hydrolase</fullName>
    </submittedName>
</protein>
<dbReference type="Proteomes" id="UP000014973">
    <property type="component" value="Unassembled WGS sequence"/>
</dbReference>
<feature type="signal peptide" evidence="3">
    <location>
        <begin position="1"/>
        <end position="24"/>
    </location>
</feature>
<feature type="coiled-coil region" evidence="1">
    <location>
        <begin position="966"/>
        <end position="1038"/>
    </location>
</feature>
<feature type="region of interest" description="Disordered" evidence="2">
    <location>
        <begin position="489"/>
        <end position="522"/>
    </location>
</feature>
<feature type="compositionally biased region" description="Basic and acidic residues" evidence="2">
    <location>
        <begin position="501"/>
        <end position="522"/>
    </location>
</feature>
<feature type="compositionally biased region" description="Low complexity" evidence="2">
    <location>
        <begin position="1106"/>
        <end position="1120"/>
    </location>
</feature>
<feature type="compositionally biased region" description="Polar residues" evidence="2">
    <location>
        <begin position="43"/>
        <end position="61"/>
    </location>
</feature>
<dbReference type="EMBL" id="ATAB01000002">
    <property type="protein sequence ID" value="EPR96478.1"/>
    <property type="molecule type" value="Genomic_DNA"/>
</dbReference>
<keyword evidence="1" id="KW-0175">Coiled coil</keyword>
<feature type="region of interest" description="Disordered" evidence="2">
    <location>
        <begin position="235"/>
        <end position="264"/>
    </location>
</feature>
<evidence type="ECO:0000313" key="5">
    <source>
        <dbReference type="Proteomes" id="UP000014973"/>
    </source>
</evidence>
<dbReference type="Pfam" id="PF04270">
    <property type="entry name" value="Strep_his_triad"/>
    <property type="match status" value="7"/>
</dbReference>
<feature type="compositionally biased region" description="Polar residues" evidence="2">
    <location>
        <begin position="414"/>
        <end position="428"/>
    </location>
</feature>
<dbReference type="NCBIfam" id="TIGR01363">
    <property type="entry name" value="strep_his_triad"/>
    <property type="match status" value="2"/>
</dbReference>
<feature type="region of interest" description="Disordered" evidence="2">
    <location>
        <begin position="1105"/>
        <end position="1189"/>
    </location>
</feature>
<feature type="compositionally biased region" description="Polar residues" evidence="2">
    <location>
        <begin position="1122"/>
        <end position="1150"/>
    </location>
</feature>
<feature type="region of interest" description="Disordered" evidence="2">
    <location>
        <begin position="336"/>
        <end position="357"/>
    </location>
</feature>
<feature type="region of interest" description="Disordered" evidence="2">
    <location>
        <begin position="414"/>
        <end position="446"/>
    </location>
</feature>
<evidence type="ECO:0000256" key="2">
    <source>
        <dbReference type="SAM" id="MobiDB-lite"/>
    </source>
</evidence>
<keyword evidence="3" id="KW-0732">Signal</keyword>
<feature type="chain" id="PRO_5004559731" evidence="3">
    <location>
        <begin position="25"/>
        <end position="1189"/>
    </location>
</feature>
<reference evidence="4 5" key="1">
    <citation type="submission" date="2013-06" db="EMBL/GenBank/DDBJ databases">
        <title>Genome sequencing of Streptococcus mitis strains.</title>
        <authorList>
            <person name="Ikryannikova L.N."/>
            <person name="Ilina E.N."/>
            <person name="Kostryukova E.S."/>
            <person name="Semashko T.A."/>
            <person name="Savinova T.A."/>
            <person name="Karpova I.Y."/>
            <person name="Larin A.K."/>
            <person name="Ischenko D.S."/>
            <person name="Dubovickaya V.A."/>
            <person name="Sidorenko S.V."/>
            <person name="Govorun V.M."/>
        </authorList>
    </citation>
    <scope>NUCLEOTIDE SEQUENCE [LARGE SCALE GENOMIC DNA]</scope>
    <source>
        <strain evidence="4 5">29/42</strain>
    </source>
</reference>
<dbReference type="InterPro" id="IPR037228">
    <property type="entry name" value="PhtA_dom_sf"/>
</dbReference>
<evidence type="ECO:0000313" key="4">
    <source>
        <dbReference type="EMBL" id="EPR96478.1"/>
    </source>
</evidence>
<dbReference type="PATRIC" id="fig|1340486.4.peg.483"/>
<dbReference type="InterPro" id="IPR006270">
    <property type="entry name" value="Strep_his_triad_rpt"/>
</dbReference>
<evidence type="ECO:0000256" key="3">
    <source>
        <dbReference type="SAM" id="SignalP"/>
    </source>
</evidence>
<name>S7Z8G3_STRMT</name>
<dbReference type="SUPFAM" id="SSF142887">
    <property type="entry name" value="PhtA domain-like"/>
    <property type="match status" value="5"/>
</dbReference>
<dbReference type="Gene3D" id="3.10.50.90">
    <property type="match status" value="6"/>
</dbReference>
<accession>S7Z8G3</accession>
<organism evidence="4 5">
    <name type="scientific">Streptococcus mitis 29/42</name>
    <dbReference type="NCBI Taxonomy" id="1340486"/>
    <lineage>
        <taxon>Bacteria</taxon>
        <taxon>Bacillati</taxon>
        <taxon>Bacillota</taxon>
        <taxon>Bacilli</taxon>
        <taxon>Lactobacillales</taxon>
        <taxon>Streptococcaceae</taxon>
        <taxon>Streptococcus</taxon>
        <taxon>Streptococcus mitis group</taxon>
    </lineage>
</organism>
<dbReference type="GO" id="GO:0016787">
    <property type="term" value="F:hydrolase activity"/>
    <property type="evidence" value="ECO:0007669"/>
    <property type="project" value="UniProtKB-KW"/>
</dbReference>
<feature type="region of interest" description="Disordered" evidence="2">
    <location>
        <begin position="32"/>
        <end position="61"/>
    </location>
</feature>
<gene>
    <name evidence="4" type="ORF">M060_02235</name>
</gene>
<comment type="caution">
    <text evidence="4">The sequence shown here is derived from an EMBL/GenBank/DDBJ whole genome shotgun (WGS) entry which is preliminary data.</text>
</comment>
<evidence type="ECO:0000256" key="1">
    <source>
        <dbReference type="SAM" id="Coils"/>
    </source>
</evidence>
<keyword evidence="4" id="KW-0378">Hydrolase</keyword>